<protein>
    <submittedName>
        <fullName evidence="1">Uncharacterized protein</fullName>
    </submittedName>
</protein>
<feature type="non-terminal residue" evidence="1">
    <location>
        <position position="52"/>
    </location>
</feature>
<proteinExistence type="predicted"/>
<evidence type="ECO:0000313" key="2">
    <source>
        <dbReference type="Proteomes" id="UP000076532"/>
    </source>
</evidence>
<dbReference type="OrthoDB" id="3363652at2759"/>
<sequence>DTNPFAPAHIAKILDLVQIGDDLSVEERAEVVELISRYADVYALSVSEVCLV</sequence>
<dbReference type="AlphaFoldDB" id="A0A166RFV3"/>
<dbReference type="EMBL" id="KV417504">
    <property type="protein sequence ID" value="KZP28225.1"/>
    <property type="molecule type" value="Genomic_DNA"/>
</dbReference>
<evidence type="ECO:0000313" key="1">
    <source>
        <dbReference type="EMBL" id="KZP28225.1"/>
    </source>
</evidence>
<reference evidence="1 2" key="1">
    <citation type="journal article" date="2016" name="Mol. Biol. Evol.">
        <title>Comparative Genomics of Early-Diverging Mushroom-Forming Fungi Provides Insights into the Origins of Lignocellulose Decay Capabilities.</title>
        <authorList>
            <person name="Nagy L.G."/>
            <person name="Riley R."/>
            <person name="Tritt A."/>
            <person name="Adam C."/>
            <person name="Daum C."/>
            <person name="Floudas D."/>
            <person name="Sun H."/>
            <person name="Yadav J.S."/>
            <person name="Pangilinan J."/>
            <person name="Larsson K.H."/>
            <person name="Matsuura K."/>
            <person name="Barry K."/>
            <person name="Labutti K."/>
            <person name="Kuo R."/>
            <person name="Ohm R.A."/>
            <person name="Bhattacharya S.S."/>
            <person name="Shirouzu T."/>
            <person name="Yoshinaga Y."/>
            <person name="Martin F.M."/>
            <person name="Grigoriev I.V."/>
            <person name="Hibbett D.S."/>
        </authorList>
    </citation>
    <scope>NUCLEOTIDE SEQUENCE [LARGE SCALE GENOMIC DNA]</scope>
    <source>
        <strain evidence="1 2">CBS 109695</strain>
    </source>
</reference>
<feature type="non-terminal residue" evidence="1">
    <location>
        <position position="1"/>
    </location>
</feature>
<keyword evidence="2" id="KW-1185">Reference proteome</keyword>
<organism evidence="1 2">
    <name type="scientific">Athelia psychrophila</name>
    <dbReference type="NCBI Taxonomy" id="1759441"/>
    <lineage>
        <taxon>Eukaryota</taxon>
        <taxon>Fungi</taxon>
        <taxon>Dikarya</taxon>
        <taxon>Basidiomycota</taxon>
        <taxon>Agaricomycotina</taxon>
        <taxon>Agaricomycetes</taxon>
        <taxon>Agaricomycetidae</taxon>
        <taxon>Atheliales</taxon>
        <taxon>Atheliaceae</taxon>
        <taxon>Athelia</taxon>
    </lineage>
</organism>
<gene>
    <name evidence="1" type="ORF">FIBSPDRAFT_684936</name>
</gene>
<accession>A0A166RFV3</accession>
<dbReference type="Proteomes" id="UP000076532">
    <property type="component" value="Unassembled WGS sequence"/>
</dbReference>
<name>A0A166RFV3_9AGAM</name>